<keyword evidence="8 9" id="KW-0975">Bacterial flagellum</keyword>
<keyword evidence="4" id="KW-1003">Cell membrane</keyword>
<evidence type="ECO:0000256" key="7">
    <source>
        <dbReference type="ARBA" id="ARBA00023136"/>
    </source>
</evidence>
<dbReference type="InterPro" id="IPR045851">
    <property type="entry name" value="AMP-bd_C_sf"/>
</dbReference>
<dbReference type="AlphaFoldDB" id="B5Y7D6"/>
<dbReference type="InterPro" id="IPR043427">
    <property type="entry name" value="YscJ/FliF"/>
</dbReference>
<evidence type="ECO:0000256" key="9">
    <source>
        <dbReference type="PIRNR" id="PIRNR004862"/>
    </source>
</evidence>
<keyword evidence="14" id="KW-0966">Cell projection</keyword>
<evidence type="ECO:0000256" key="4">
    <source>
        <dbReference type="ARBA" id="ARBA00022475"/>
    </source>
</evidence>
<dbReference type="EMBL" id="CP001145">
    <property type="protein sequence ID" value="ACI17473.1"/>
    <property type="molecule type" value="Genomic_DNA"/>
</dbReference>
<dbReference type="PRINTS" id="PR01009">
    <property type="entry name" value="FLGMRINGFLIF"/>
</dbReference>
<proteinExistence type="inferred from homology"/>
<dbReference type="InterPro" id="IPR006182">
    <property type="entry name" value="FliF_N_dom"/>
</dbReference>
<protein>
    <recommendedName>
        <fullName evidence="9">Flagellar M-ring protein</fullName>
    </recommendedName>
</protein>
<dbReference type="GO" id="GO:0071973">
    <property type="term" value="P:bacterial-type flagellum-dependent cell motility"/>
    <property type="evidence" value="ECO:0007669"/>
    <property type="project" value="InterPro"/>
</dbReference>
<dbReference type="RefSeq" id="WP_012544125.1">
    <property type="nucleotide sequence ID" value="NC_011295.1"/>
</dbReference>
<evidence type="ECO:0000256" key="1">
    <source>
        <dbReference type="ARBA" id="ARBA00004117"/>
    </source>
</evidence>
<organism evidence="14 15">
    <name type="scientific">Coprothermobacter proteolyticus (strain ATCC 35245 / DSM 5265 / OCM 4 / BT)</name>
    <dbReference type="NCBI Taxonomy" id="309798"/>
    <lineage>
        <taxon>Bacteria</taxon>
        <taxon>Pseudomonadati</taxon>
        <taxon>Coprothermobacterota</taxon>
        <taxon>Coprothermobacteria</taxon>
        <taxon>Coprothermobacterales</taxon>
        <taxon>Coprothermobacteraceae</taxon>
        <taxon>Coprothermobacter</taxon>
    </lineage>
</organism>
<dbReference type="eggNOG" id="COG1766">
    <property type="taxonomic scope" value="Bacteria"/>
</dbReference>
<dbReference type="OrthoDB" id="9807026at2"/>
<dbReference type="PANTHER" id="PTHR30046:SF0">
    <property type="entry name" value="FLAGELLAR M-RING PROTEIN"/>
    <property type="match status" value="1"/>
</dbReference>
<dbReference type="HOGENOM" id="CLU_028108_4_1_9"/>
<comment type="similarity">
    <text evidence="3 9">Belongs to the FliF family.</text>
</comment>
<keyword evidence="6 11" id="KW-1133">Transmembrane helix</keyword>
<sequence>MNLENIPVLKDLVNFWKNLEKNQKRNIIVVLVVALVAIGGLVYYLNRPQYALLFSDLMPEQAQAIVSQLESQNVRYKLSSDGASIYVPNDKVTSLRLELASSGLVGSTKPGYELFDNISNIFLTQEEQQIMYQRALEGELERTISGMPGVKSVSVHLSLPQRSLWTVTSTQTAQGAVYLTLKPGYSLSANQVEAIRQLVAHAVEGMSPENVVIAEASTGILAGDLAQSGVDKGYLEIKKQLDELYASKIRSFLGQTFGPENIMVSADVDVEVTKQNIQSETWGNTATKNVSDTESWSSSSSSGGPVGTATNVPGAIPSYVYTSTGEGPYNYYRQQQINYEISRTISEIVPQEVEIKNVKIAAIVDSSVFKDYAVTASTVESLIASAAGLDNARGDVALVTSMPFASLAREKEAQEAQLLAEAQRRARLYSYIAIAVVALLILAMVFILLRRSRRTAPAPVPAGAGLGEALGQPRPIISLERPLTPEEEKIKLAMEEIQKALQEHPNDVADLVRMWMQEEWR</sequence>
<dbReference type="STRING" id="309798.COPRO5265_0316"/>
<evidence type="ECO:0000256" key="3">
    <source>
        <dbReference type="ARBA" id="ARBA00007971"/>
    </source>
</evidence>
<evidence type="ECO:0000259" key="13">
    <source>
        <dbReference type="Pfam" id="PF08345"/>
    </source>
</evidence>
<dbReference type="Proteomes" id="UP000001732">
    <property type="component" value="Chromosome"/>
</dbReference>
<dbReference type="Pfam" id="PF08345">
    <property type="entry name" value="YscJ_FliF_C"/>
    <property type="match status" value="1"/>
</dbReference>
<evidence type="ECO:0000259" key="12">
    <source>
        <dbReference type="Pfam" id="PF01514"/>
    </source>
</evidence>
<evidence type="ECO:0000256" key="11">
    <source>
        <dbReference type="SAM" id="Phobius"/>
    </source>
</evidence>
<feature type="domain" description="Flagellar M-ring N-terminal" evidence="12">
    <location>
        <begin position="46"/>
        <end position="221"/>
    </location>
</feature>
<gene>
    <name evidence="14" type="primary">fliF</name>
    <name evidence="14" type="ordered locus">COPRO5265_0316</name>
</gene>
<dbReference type="KEGG" id="cpo:COPRO5265_0316"/>
<keyword evidence="5 11" id="KW-0812">Transmembrane</keyword>
<evidence type="ECO:0000256" key="6">
    <source>
        <dbReference type="ARBA" id="ARBA00022989"/>
    </source>
</evidence>
<dbReference type="InterPro" id="IPR013556">
    <property type="entry name" value="Flag_M-ring_C"/>
</dbReference>
<feature type="transmembrane region" description="Helical" evidence="11">
    <location>
        <begin position="428"/>
        <end position="449"/>
    </location>
</feature>
<reference evidence="14 15" key="2">
    <citation type="journal article" date="2014" name="Genome Announc.">
        <title>Complete Genome Sequence of Coprothermobacter proteolyticus DSM 5265.</title>
        <authorList>
            <person name="Alexiev A."/>
            <person name="Coil D.A."/>
            <person name="Badger J.H."/>
            <person name="Enticknap J."/>
            <person name="Ward N."/>
            <person name="Robb F.T."/>
            <person name="Eisen J.A."/>
        </authorList>
    </citation>
    <scope>NUCLEOTIDE SEQUENCE [LARGE SCALE GENOMIC DNA]</scope>
    <source>
        <strain evidence="15">ATCC 35245 / DSM 5265 / OCM 4 / BT</strain>
    </source>
</reference>
<dbReference type="PANTHER" id="PTHR30046">
    <property type="entry name" value="FLAGELLAR M-RING PROTEIN"/>
    <property type="match status" value="1"/>
</dbReference>
<evidence type="ECO:0000256" key="5">
    <source>
        <dbReference type="ARBA" id="ARBA00022692"/>
    </source>
</evidence>
<feature type="domain" description="Flagellar M-ring C-terminal" evidence="13">
    <location>
        <begin position="253"/>
        <end position="404"/>
    </location>
</feature>
<keyword evidence="7 11" id="KW-0472">Membrane</keyword>
<evidence type="ECO:0000313" key="14">
    <source>
        <dbReference type="EMBL" id="ACI17473.1"/>
    </source>
</evidence>
<evidence type="ECO:0000256" key="2">
    <source>
        <dbReference type="ARBA" id="ARBA00004651"/>
    </source>
</evidence>
<dbReference type="Gene3D" id="3.30.300.30">
    <property type="match status" value="1"/>
</dbReference>
<name>B5Y7D6_COPPD</name>
<evidence type="ECO:0000256" key="10">
    <source>
        <dbReference type="SAM" id="MobiDB-lite"/>
    </source>
</evidence>
<dbReference type="Pfam" id="PF01514">
    <property type="entry name" value="YscJ_FliF"/>
    <property type="match status" value="1"/>
</dbReference>
<feature type="compositionally biased region" description="Polar residues" evidence="10">
    <location>
        <begin position="284"/>
        <end position="294"/>
    </location>
</feature>
<comment type="subcellular location">
    <subcellularLocation>
        <location evidence="1 9">Bacterial flagellum basal body</location>
    </subcellularLocation>
    <subcellularLocation>
        <location evidence="2">Cell membrane</location>
        <topology evidence="2">Multi-pass membrane protein</topology>
    </subcellularLocation>
</comment>
<reference evidence="15" key="1">
    <citation type="submission" date="2008-08" db="EMBL/GenBank/DDBJ databases">
        <title>The complete genome sequence of Coprothermobacter proteolyticus strain ATCC 5245 / DSM 5265 / BT.</title>
        <authorList>
            <person name="Dodson R.J."/>
            <person name="Durkin A.S."/>
            <person name="Wu M."/>
            <person name="Eisen J."/>
            <person name="Sutton G."/>
        </authorList>
    </citation>
    <scope>NUCLEOTIDE SEQUENCE [LARGE SCALE GENOMIC DNA]</scope>
    <source>
        <strain evidence="15">ATCC 35245 / DSM 5265 / OCM 4 / BT</strain>
    </source>
</reference>
<accession>B5Y7D6</accession>
<dbReference type="InterPro" id="IPR000067">
    <property type="entry name" value="FlgMring_FliF"/>
</dbReference>
<dbReference type="PIRSF" id="PIRSF004862">
    <property type="entry name" value="FliF"/>
    <property type="match status" value="1"/>
</dbReference>
<keyword evidence="15" id="KW-1185">Reference proteome</keyword>
<evidence type="ECO:0000313" key="15">
    <source>
        <dbReference type="Proteomes" id="UP000001732"/>
    </source>
</evidence>
<keyword evidence="14" id="KW-0282">Flagellum</keyword>
<dbReference type="NCBIfam" id="TIGR00206">
    <property type="entry name" value="fliF"/>
    <property type="match status" value="1"/>
</dbReference>
<dbReference type="GO" id="GO:0003774">
    <property type="term" value="F:cytoskeletal motor activity"/>
    <property type="evidence" value="ECO:0007669"/>
    <property type="project" value="InterPro"/>
</dbReference>
<feature type="transmembrane region" description="Helical" evidence="11">
    <location>
        <begin position="27"/>
        <end position="45"/>
    </location>
</feature>
<comment type="function">
    <text evidence="9">The M ring may be actively involved in energy transduction.</text>
</comment>
<dbReference type="GO" id="GO:0009431">
    <property type="term" value="C:bacterial-type flagellum basal body, MS ring"/>
    <property type="evidence" value="ECO:0007669"/>
    <property type="project" value="InterPro"/>
</dbReference>
<evidence type="ECO:0000256" key="8">
    <source>
        <dbReference type="ARBA" id="ARBA00023143"/>
    </source>
</evidence>
<dbReference type="GO" id="GO:0005886">
    <property type="term" value="C:plasma membrane"/>
    <property type="evidence" value="ECO:0007669"/>
    <property type="project" value="UniProtKB-SubCell"/>
</dbReference>
<keyword evidence="14" id="KW-0969">Cilium</keyword>
<feature type="region of interest" description="Disordered" evidence="10">
    <location>
        <begin position="284"/>
        <end position="309"/>
    </location>
</feature>